<evidence type="ECO:0000313" key="1">
    <source>
        <dbReference type="EMBL" id="MPC99799.1"/>
    </source>
</evidence>
<dbReference type="AlphaFoldDB" id="A0A5B7JY92"/>
<protein>
    <submittedName>
        <fullName evidence="1">Uncharacterized protein</fullName>
    </submittedName>
</protein>
<dbReference type="EMBL" id="VSRR010119946">
    <property type="protein sequence ID" value="MPC99799.1"/>
    <property type="molecule type" value="Genomic_DNA"/>
</dbReference>
<reference evidence="1 2" key="1">
    <citation type="submission" date="2019-05" db="EMBL/GenBank/DDBJ databases">
        <title>Another draft genome of Portunus trituberculatus and its Hox gene families provides insights of decapod evolution.</title>
        <authorList>
            <person name="Jeong J.-H."/>
            <person name="Song I."/>
            <person name="Kim S."/>
            <person name="Choi T."/>
            <person name="Kim D."/>
            <person name="Ryu S."/>
            <person name="Kim W."/>
        </authorList>
    </citation>
    <scope>NUCLEOTIDE SEQUENCE [LARGE SCALE GENOMIC DNA]</scope>
    <source>
        <tissue evidence="1">Muscle</tissue>
    </source>
</reference>
<organism evidence="1 2">
    <name type="scientific">Portunus trituberculatus</name>
    <name type="common">Swimming crab</name>
    <name type="synonym">Neptunus trituberculatus</name>
    <dbReference type="NCBI Taxonomy" id="210409"/>
    <lineage>
        <taxon>Eukaryota</taxon>
        <taxon>Metazoa</taxon>
        <taxon>Ecdysozoa</taxon>
        <taxon>Arthropoda</taxon>
        <taxon>Crustacea</taxon>
        <taxon>Multicrustacea</taxon>
        <taxon>Malacostraca</taxon>
        <taxon>Eumalacostraca</taxon>
        <taxon>Eucarida</taxon>
        <taxon>Decapoda</taxon>
        <taxon>Pleocyemata</taxon>
        <taxon>Brachyura</taxon>
        <taxon>Eubrachyura</taxon>
        <taxon>Portunoidea</taxon>
        <taxon>Portunidae</taxon>
        <taxon>Portuninae</taxon>
        <taxon>Portunus</taxon>
    </lineage>
</organism>
<sequence length="49" mass="5258">MVRLSEARTSASGAVLFSSPGCCGVSSYQEQIATPRAHLCFTGPIDLWR</sequence>
<accession>A0A5B7JY92</accession>
<dbReference type="Proteomes" id="UP000324222">
    <property type="component" value="Unassembled WGS sequence"/>
</dbReference>
<gene>
    <name evidence="1" type="ORF">E2C01_095237</name>
</gene>
<name>A0A5B7JY92_PORTR</name>
<evidence type="ECO:0000313" key="2">
    <source>
        <dbReference type="Proteomes" id="UP000324222"/>
    </source>
</evidence>
<comment type="caution">
    <text evidence="1">The sequence shown here is derived from an EMBL/GenBank/DDBJ whole genome shotgun (WGS) entry which is preliminary data.</text>
</comment>
<keyword evidence="2" id="KW-1185">Reference proteome</keyword>
<proteinExistence type="predicted"/>